<dbReference type="Proteomes" id="UP000734218">
    <property type="component" value="Unassembled WGS sequence"/>
</dbReference>
<gene>
    <name evidence="3" type="ORF">GGR88_002165</name>
</gene>
<evidence type="ECO:0000256" key="1">
    <source>
        <dbReference type="SAM" id="MobiDB-lite"/>
    </source>
</evidence>
<accession>A0ABX0XPL7</accession>
<keyword evidence="2" id="KW-1133">Transmembrane helix</keyword>
<name>A0ABX0XPL7_9SPHN</name>
<dbReference type="EMBL" id="JAATJE010000002">
    <property type="protein sequence ID" value="NJC34651.1"/>
    <property type="molecule type" value="Genomic_DNA"/>
</dbReference>
<protein>
    <submittedName>
        <fullName evidence="3">Uncharacterized protein</fullName>
    </submittedName>
</protein>
<feature type="region of interest" description="Disordered" evidence="1">
    <location>
        <begin position="128"/>
        <end position="196"/>
    </location>
</feature>
<feature type="transmembrane region" description="Helical" evidence="2">
    <location>
        <begin position="106"/>
        <end position="125"/>
    </location>
</feature>
<feature type="compositionally biased region" description="Low complexity" evidence="1">
    <location>
        <begin position="24"/>
        <end position="43"/>
    </location>
</feature>
<evidence type="ECO:0000313" key="4">
    <source>
        <dbReference type="Proteomes" id="UP000734218"/>
    </source>
</evidence>
<evidence type="ECO:0000256" key="2">
    <source>
        <dbReference type="SAM" id="Phobius"/>
    </source>
</evidence>
<keyword evidence="4" id="KW-1185">Reference proteome</keyword>
<reference evidence="3 4" key="1">
    <citation type="submission" date="2020-03" db="EMBL/GenBank/DDBJ databases">
        <title>Genomic Encyclopedia of Type Strains, Phase IV (KMG-IV): sequencing the most valuable type-strain genomes for metagenomic binning, comparative biology and taxonomic classification.</title>
        <authorList>
            <person name="Goeker M."/>
        </authorList>
    </citation>
    <scope>NUCLEOTIDE SEQUENCE [LARGE SCALE GENOMIC DNA]</scope>
    <source>
        <strain evidence="3 4">DSM 27651</strain>
    </source>
</reference>
<proteinExistence type="predicted"/>
<dbReference type="RefSeq" id="WP_167954822.1">
    <property type="nucleotide sequence ID" value="NZ_JAATJE010000002.1"/>
</dbReference>
<feature type="region of interest" description="Disordered" evidence="1">
    <location>
        <begin position="1"/>
        <end position="90"/>
    </location>
</feature>
<keyword evidence="2" id="KW-0812">Transmembrane</keyword>
<evidence type="ECO:0000313" key="3">
    <source>
        <dbReference type="EMBL" id="NJC34651.1"/>
    </source>
</evidence>
<sequence>MADNDDTTPTGPDAPARRPRKSTAPKSARAPRAAKADAAAPKSTRSKKAADAPKPAPRRKAAARKATAKGPVATARKSATKAADRVGKSARNAAEVIADTAKKPGVIAALVAGAGAAIAAGAVLYSRSRPAKGGDASTRPGQEGHAVPDLASDKPHNGPADRAPDAFRPDPTAGIPDGDRSAFAPALVKDGPPSNP</sequence>
<keyword evidence="2" id="KW-0472">Membrane</keyword>
<feature type="compositionally biased region" description="Basic residues" evidence="1">
    <location>
        <begin position="56"/>
        <end position="67"/>
    </location>
</feature>
<comment type="caution">
    <text evidence="3">The sequence shown here is derived from an EMBL/GenBank/DDBJ whole genome shotgun (WGS) entry which is preliminary data.</text>
</comment>
<organism evidence="3 4">
    <name type="scientific">Sphingomonas jejuensis</name>
    <dbReference type="NCBI Taxonomy" id="904715"/>
    <lineage>
        <taxon>Bacteria</taxon>
        <taxon>Pseudomonadati</taxon>
        <taxon>Pseudomonadota</taxon>
        <taxon>Alphaproteobacteria</taxon>
        <taxon>Sphingomonadales</taxon>
        <taxon>Sphingomonadaceae</taxon>
        <taxon>Sphingomonas</taxon>
    </lineage>
</organism>